<reference evidence="1" key="1">
    <citation type="submission" date="2017-04" db="EMBL/GenBank/DDBJ databases">
        <authorList>
            <person name="Afonso C.L."/>
            <person name="Miller P.J."/>
            <person name="Scott M.A."/>
            <person name="Spackman E."/>
            <person name="Goraichik I."/>
            <person name="Dimitrov K.M."/>
            <person name="Suarez D.L."/>
            <person name="Swayne D.E."/>
        </authorList>
    </citation>
    <scope>NUCLEOTIDE SEQUENCE [LARGE SCALE GENOMIC DNA]</scope>
    <source>
        <strain evidence="1">DSM 20463</strain>
    </source>
</reference>
<gene>
    <name evidence="1" type="ORF">SAMN00017477_0711</name>
    <name evidence="2" type="ORF">SAMN00017477_1775</name>
</gene>
<sequence>MNEEKTSEAQRKASRKWEQNNKERNYYLTLRRSARNFIRNHATEEDLEELKTLIEERYKD</sequence>
<dbReference type="AlphaFoldDB" id="A0A1W1UVM4"/>
<evidence type="ECO:0000313" key="1">
    <source>
        <dbReference type="EMBL" id="SMB84831.1"/>
    </source>
</evidence>
<keyword evidence="3" id="KW-1185">Reference proteome</keyword>
<proteinExistence type="predicted"/>
<name>A0A1W1UVM4_PEPAS</name>
<organism evidence="1 3">
    <name type="scientific">Peptoniphilus asaccharolyticus DSM 20463</name>
    <dbReference type="NCBI Taxonomy" id="573058"/>
    <lineage>
        <taxon>Bacteria</taxon>
        <taxon>Bacillati</taxon>
        <taxon>Bacillota</taxon>
        <taxon>Tissierellia</taxon>
        <taxon>Tissierellales</taxon>
        <taxon>Peptoniphilaceae</taxon>
        <taxon>Peptoniphilus</taxon>
    </lineage>
</organism>
<dbReference type="STRING" id="573058.SAMN00017477_0711"/>
<dbReference type="Proteomes" id="UP000192368">
    <property type="component" value="Unassembled WGS sequence"/>
</dbReference>
<dbReference type="RefSeq" id="WP_084230365.1">
    <property type="nucleotide sequence ID" value="NZ_FWWR01000009.1"/>
</dbReference>
<evidence type="ECO:0000313" key="2">
    <source>
        <dbReference type="EMBL" id="SMB91245.1"/>
    </source>
</evidence>
<reference evidence="3" key="2">
    <citation type="submission" date="2017-04" db="EMBL/GenBank/DDBJ databases">
        <authorList>
            <person name="Varghese N."/>
            <person name="Submissions S."/>
        </authorList>
    </citation>
    <scope>NUCLEOTIDE SEQUENCE [LARGE SCALE GENOMIC DNA]</scope>
    <source>
        <strain evidence="3">DSM 20463</strain>
    </source>
</reference>
<accession>A0A1W1UVM4</accession>
<dbReference type="EMBL" id="FWWR01000011">
    <property type="protein sequence ID" value="SMB91245.1"/>
    <property type="molecule type" value="Genomic_DNA"/>
</dbReference>
<evidence type="ECO:0000313" key="3">
    <source>
        <dbReference type="Proteomes" id="UP000192368"/>
    </source>
</evidence>
<dbReference type="OrthoDB" id="1699217at2"/>
<protein>
    <submittedName>
        <fullName evidence="1">Uncharacterized protein</fullName>
    </submittedName>
</protein>
<dbReference type="EMBL" id="FWWR01000009">
    <property type="protein sequence ID" value="SMB84831.1"/>
    <property type="molecule type" value="Genomic_DNA"/>
</dbReference>